<dbReference type="AlphaFoldDB" id="E9I7K5"/>
<keyword evidence="3" id="KW-1185">Reference proteome</keyword>
<feature type="region of interest" description="Disordered" evidence="1">
    <location>
        <begin position="58"/>
        <end position="80"/>
    </location>
</feature>
<dbReference type="EMBL" id="GL737283">
    <property type="protein sequence ID" value="EFX60026.1"/>
    <property type="molecule type" value="Genomic_DNA"/>
</dbReference>
<organism evidence="2 3">
    <name type="scientific">Daphnia pulex</name>
    <name type="common">Water flea</name>
    <dbReference type="NCBI Taxonomy" id="6669"/>
    <lineage>
        <taxon>Eukaryota</taxon>
        <taxon>Metazoa</taxon>
        <taxon>Ecdysozoa</taxon>
        <taxon>Arthropoda</taxon>
        <taxon>Crustacea</taxon>
        <taxon>Branchiopoda</taxon>
        <taxon>Diplostraca</taxon>
        <taxon>Cladocera</taxon>
        <taxon>Anomopoda</taxon>
        <taxon>Daphniidae</taxon>
        <taxon>Daphnia</taxon>
    </lineage>
</organism>
<dbReference type="Proteomes" id="UP000000305">
    <property type="component" value="Unassembled WGS sequence"/>
</dbReference>
<name>E9I7K5_DAPPU</name>
<evidence type="ECO:0000256" key="1">
    <source>
        <dbReference type="SAM" id="MobiDB-lite"/>
    </source>
</evidence>
<evidence type="ECO:0000313" key="2">
    <source>
        <dbReference type="EMBL" id="EFX60026.1"/>
    </source>
</evidence>
<evidence type="ECO:0000313" key="3">
    <source>
        <dbReference type="Proteomes" id="UP000000305"/>
    </source>
</evidence>
<feature type="compositionally biased region" description="Low complexity" evidence="1">
    <location>
        <begin position="1"/>
        <end position="15"/>
    </location>
</feature>
<dbReference type="HOGENOM" id="CLU_2592174_0_0_1"/>
<feature type="region of interest" description="Disordered" evidence="1">
    <location>
        <begin position="1"/>
        <end position="21"/>
    </location>
</feature>
<sequence length="80" mass="8685">MTLNTQTPTTPATTAVKPEHHHTKVAEHLEMAAKSHKEVAKHITANDHAAAQTHAKVAEEHMTKAKEHADLAKKAMPAPK</sequence>
<dbReference type="InParanoid" id="E9I7K5"/>
<proteinExistence type="predicted"/>
<accession>E9I7K5</accession>
<protein>
    <submittedName>
        <fullName evidence="2">Uncharacterized protein</fullName>
    </submittedName>
</protein>
<gene>
    <name evidence="2" type="ORF">DAPPUDRAFT_279722</name>
</gene>
<feature type="compositionally biased region" description="Basic and acidic residues" evidence="1">
    <location>
        <begin position="58"/>
        <end position="73"/>
    </location>
</feature>
<reference evidence="2 3" key="1">
    <citation type="journal article" date="2011" name="Science">
        <title>The ecoresponsive genome of Daphnia pulex.</title>
        <authorList>
            <person name="Colbourne J.K."/>
            <person name="Pfrender M.E."/>
            <person name="Gilbert D."/>
            <person name="Thomas W.K."/>
            <person name="Tucker A."/>
            <person name="Oakley T.H."/>
            <person name="Tokishita S."/>
            <person name="Aerts A."/>
            <person name="Arnold G.J."/>
            <person name="Basu M.K."/>
            <person name="Bauer D.J."/>
            <person name="Caceres C.E."/>
            <person name="Carmel L."/>
            <person name="Casola C."/>
            <person name="Choi J.H."/>
            <person name="Detter J.C."/>
            <person name="Dong Q."/>
            <person name="Dusheyko S."/>
            <person name="Eads B.D."/>
            <person name="Frohlich T."/>
            <person name="Geiler-Samerotte K.A."/>
            <person name="Gerlach D."/>
            <person name="Hatcher P."/>
            <person name="Jogdeo S."/>
            <person name="Krijgsveld J."/>
            <person name="Kriventseva E.V."/>
            <person name="Kultz D."/>
            <person name="Laforsch C."/>
            <person name="Lindquist E."/>
            <person name="Lopez J."/>
            <person name="Manak J.R."/>
            <person name="Muller J."/>
            <person name="Pangilinan J."/>
            <person name="Patwardhan R.P."/>
            <person name="Pitluck S."/>
            <person name="Pritham E.J."/>
            <person name="Rechtsteiner A."/>
            <person name="Rho M."/>
            <person name="Rogozin I.B."/>
            <person name="Sakarya O."/>
            <person name="Salamov A."/>
            <person name="Schaack S."/>
            <person name="Shapiro H."/>
            <person name="Shiga Y."/>
            <person name="Skalitzky C."/>
            <person name="Smith Z."/>
            <person name="Souvorov A."/>
            <person name="Sung W."/>
            <person name="Tang Z."/>
            <person name="Tsuchiya D."/>
            <person name="Tu H."/>
            <person name="Vos H."/>
            <person name="Wang M."/>
            <person name="Wolf Y.I."/>
            <person name="Yamagata H."/>
            <person name="Yamada T."/>
            <person name="Ye Y."/>
            <person name="Shaw J.R."/>
            <person name="Andrews J."/>
            <person name="Crease T.J."/>
            <person name="Tang H."/>
            <person name="Lucas S.M."/>
            <person name="Robertson H.M."/>
            <person name="Bork P."/>
            <person name="Koonin E.V."/>
            <person name="Zdobnov E.M."/>
            <person name="Grigoriev I.V."/>
            <person name="Lynch M."/>
            <person name="Boore J.L."/>
        </authorList>
    </citation>
    <scope>NUCLEOTIDE SEQUENCE [LARGE SCALE GENOMIC DNA]</scope>
</reference>
<dbReference type="KEGG" id="dpx:DAPPUDRAFT_279722"/>